<dbReference type="InterPro" id="IPR039422">
    <property type="entry name" value="MarR/SlyA-like"/>
</dbReference>
<accession>A0A9X1AFQ5</accession>
<keyword evidence="3" id="KW-1185">Reference proteome</keyword>
<dbReference type="PRINTS" id="PR00598">
    <property type="entry name" value="HTHMARR"/>
</dbReference>
<dbReference type="PROSITE" id="PS50995">
    <property type="entry name" value="HTH_MARR_2"/>
    <property type="match status" value="1"/>
</dbReference>
<dbReference type="InterPro" id="IPR011991">
    <property type="entry name" value="ArsR-like_HTH"/>
</dbReference>
<sequence>MAERFGLHTTDLECLDLLFMRKAATPGELAAATGLSSGAMTALLDRLERAGYVERQADPGDRRRVLLHIKAEAIKPIEAVYRPMQARMQELWSGYSQAELATIVDFIKRSTDLAVSCVADMRGDAAPMPPKRSRSKG</sequence>
<dbReference type="Pfam" id="PF01047">
    <property type="entry name" value="MarR"/>
    <property type="match status" value="1"/>
</dbReference>
<dbReference type="AlphaFoldDB" id="A0A9X1AFQ5"/>
<comment type="caution">
    <text evidence="2">The sequence shown here is derived from an EMBL/GenBank/DDBJ whole genome shotgun (WGS) entry which is preliminary data.</text>
</comment>
<dbReference type="PANTHER" id="PTHR33164">
    <property type="entry name" value="TRANSCRIPTIONAL REGULATOR, MARR FAMILY"/>
    <property type="match status" value="1"/>
</dbReference>
<evidence type="ECO:0000313" key="3">
    <source>
        <dbReference type="Proteomes" id="UP001138921"/>
    </source>
</evidence>
<dbReference type="EMBL" id="JAFLWW010000009">
    <property type="protein sequence ID" value="MBT1158894.1"/>
    <property type="molecule type" value="Genomic_DNA"/>
</dbReference>
<reference evidence="2" key="1">
    <citation type="journal article" date="2021" name="Microorganisms">
        <title>Phylogenomic Reconstruction and Metabolic Potential of the Genus Aminobacter.</title>
        <authorList>
            <person name="Artuso I."/>
            <person name="Turrini P."/>
            <person name="Pirolo M."/>
            <person name="Lugli G.A."/>
            <person name="Ventura M."/>
            <person name="Visca P."/>
        </authorList>
    </citation>
    <scope>NUCLEOTIDE SEQUENCE</scope>
    <source>
        <strain evidence="2">LMG 26462</strain>
    </source>
</reference>
<dbReference type="SMART" id="SM00347">
    <property type="entry name" value="HTH_MARR"/>
    <property type="match status" value="1"/>
</dbReference>
<feature type="domain" description="HTH marR-type" evidence="1">
    <location>
        <begin position="1"/>
        <end position="112"/>
    </location>
</feature>
<dbReference type="SUPFAM" id="SSF46785">
    <property type="entry name" value="Winged helix' DNA-binding domain"/>
    <property type="match status" value="1"/>
</dbReference>
<dbReference type="InterPro" id="IPR000835">
    <property type="entry name" value="HTH_MarR-typ"/>
</dbReference>
<protein>
    <submittedName>
        <fullName evidence="2">MarR family transcriptional regulator</fullName>
    </submittedName>
</protein>
<evidence type="ECO:0000313" key="2">
    <source>
        <dbReference type="EMBL" id="MBT1158894.1"/>
    </source>
</evidence>
<evidence type="ECO:0000259" key="1">
    <source>
        <dbReference type="PROSITE" id="PS50995"/>
    </source>
</evidence>
<gene>
    <name evidence="2" type="ORF">J1C56_25285</name>
</gene>
<dbReference type="GO" id="GO:0006950">
    <property type="term" value="P:response to stress"/>
    <property type="evidence" value="ECO:0007669"/>
    <property type="project" value="TreeGrafter"/>
</dbReference>
<dbReference type="InterPro" id="IPR036388">
    <property type="entry name" value="WH-like_DNA-bd_sf"/>
</dbReference>
<organism evidence="2 3">
    <name type="scientific">Aminobacter anthyllidis</name>
    <dbReference type="NCBI Taxonomy" id="1035067"/>
    <lineage>
        <taxon>Bacteria</taxon>
        <taxon>Pseudomonadati</taxon>
        <taxon>Pseudomonadota</taxon>
        <taxon>Alphaproteobacteria</taxon>
        <taxon>Hyphomicrobiales</taxon>
        <taxon>Phyllobacteriaceae</taxon>
        <taxon>Aminobacter</taxon>
    </lineage>
</organism>
<name>A0A9X1AFQ5_9HYPH</name>
<reference evidence="2" key="2">
    <citation type="submission" date="2021-03" db="EMBL/GenBank/DDBJ databases">
        <authorList>
            <person name="Artuso I."/>
            <person name="Turrini P."/>
            <person name="Pirolo M."/>
            <person name="Lugli G.A."/>
            <person name="Ventura M."/>
            <person name="Visca P."/>
        </authorList>
    </citation>
    <scope>NUCLEOTIDE SEQUENCE</scope>
    <source>
        <strain evidence="2">LMG 26462</strain>
    </source>
</reference>
<dbReference type="GO" id="GO:0003700">
    <property type="term" value="F:DNA-binding transcription factor activity"/>
    <property type="evidence" value="ECO:0007669"/>
    <property type="project" value="InterPro"/>
</dbReference>
<dbReference type="CDD" id="cd00090">
    <property type="entry name" value="HTH_ARSR"/>
    <property type="match status" value="1"/>
</dbReference>
<dbReference type="Proteomes" id="UP001138921">
    <property type="component" value="Unassembled WGS sequence"/>
</dbReference>
<proteinExistence type="predicted"/>
<dbReference type="InterPro" id="IPR036390">
    <property type="entry name" value="WH_DNA-bd_sf"/>
</dbReference>
<dbReference type="PANTHER" id="PTHR33164:SF106">
    <property type="entry name" value="TRANSCRIPTIONAL REGULATORY PROTEIN"/>
    <property type="match status" value="1"/>
</dbReference>
<dbReference type="Gene3D" id="1.10.10.10">
    <property type="entry name" value="Winged helix-like DNA-binding domain superfamily/Winged helix DNA-binding domain"/>
    <property type="match status" value="1"/>
</dbReference>